<dbReference type="Pfam" id="PF03640">
    <property type="entry name" value="Lipoprotein_15"/>
    <property type="match status" value="2"/>
</dbReference>
<dbReference type="EMBL" id="RPFW01000004">
    <property type="protein sequence ID" value="TVZ03650.1"/>
    <property type="molecule type" value="Genomic_DNA"/>
</dbReference>
<evidence type="ECO:0008006" key="5">
    <source>
        <dbReference type="Google" id="ProtNLM"/>
    </source>
</evidence>
<dbReference type="Proteomes" id="UP000460272">
    <property type="component" value="Unassembled WGS sequence"/>
</dbReference>
<evidence type="ECO:0000256" key="2">
    <source>
        <dbReference type="SAM" id="SignalP"/>
    </source>
</evidence>
<dbReference type="GO" id="GO:0043448">
    <property type="term" value="P:alkane catabolic process"/>
    <property type="evidence" value="ECO:0007669"/>
    <property type="project" value="TreeGrafter"/>
</dbReference>
<feature type="region of interest" description="Disordered" evidence="1">
    <location>
        <begin position="175"/>
        <end position="198"/>
    </location>
</feature>
<comment type="caution">
    <text evidence="3">The sequence shown here is derived from an EMBL/GenBank/DDBJ whole genome shotgun (WGS) entry which is preliminary data.</text>
</comment>
<dbReference type="PROSITE" id="PS51257">
    <property type="entry name" value="PROKAR_LIPOPROTEIN"/>
    <property type="match status" value="1"/>
</dbReference>
<name>A0A6P2BXM4_9ACTN</name>
<evidence type="ECO:0000256" key="1">
    <source>
        <dbReference type="SAM" id="MobiDB-lite"/>
    </source>
</evidence>
<keyword evidence="2" id="KW-0732">Signal</keyword>
<sequence>MSPAAKLATGVGGAAAVAVLAAACSSGSSTSSSPGGAAATPAGASSSAGGSGSTVIKTASSSAGTILTDGSGRAVYLWTKDGSGMSACSGACAGAWPPLMASGTVTASGSAKASDLGSITRSDGSKQVTYDGHALYYYVGDSGSGTASGQGSTQFGAKWWLVSPRGSDVTASVSSFTTSAGGSSPATQAPTMKTVGGY</sequence>
<protein>
    <recommendedName>
        <fullName evidence="5">Lipoprotein with Yx(FWY)xxD motif</fullName>
    </recommendedName>
</protein>
<reference evidence="3 4" key="1">
    <citation type="submission" date="2018-11" db="EMBL/GenBank/DDBJ databases">
        <title>Trebonia kvetii gen.nov., sp.nov., a novel acidophilic actinobacterium, and proposal of the new actinobacterial family Treboniaceae fam. nov.</title>
        <authorList>
            <person name="Rapoport D."/>
            <person name="Sagova-Mareckova M."/>
            <person name="Sedlacek I."/>
            <person name="Provaznik J."/>
            <person name="Kralova S."/>
            <person name="Pavlinic D."/>
            <person name="Benes V."/>
            <person name="Kopecky J."/>
        </authorList>
    </citation>
    <scope>NUCLEOTIDE SEQUENCE [LARGE SCALE GENOMIC DNA]</scope>
    <source>
        <strain evidence="3 4">15Tr583</strain>
    </source>
</reference>
<dbReference type="PANTHER" id="PTHR39335">
    <property type="entry name" value="BLL4220 PROTEIN"/>
    <property type="match status" value="1"/>
</dbReference>
<evidence type="ECO:0000313" key="4">
    <source>
        <dbReference type="Proteomes" id="UP000460272"/>
    </source>
</evidence>
<proteinExistence type="predicted"/>
<dbReference type="InterPro" id="IPR005297">
    <property type="entry name" value="Lipoprotein_repeat"/>
</dbReference>
<feature type="region of interest" description="Disordered" evidence="1">
    <location>
        <begin position="31"/>
        <end position="51"/>
    </location>
</feature>
<feature type="signal peptide" evidence="2">
    <location>
        <begin position="1"/>
        <end position="21"/>
    </location>
</feature>
<feature type="compositionally biased region" description="Low complexity" evidence="1">
    <location>
        <begin position="31"/>
        <end position="48"/>
    </location>
</feature>
<evidence type="ECO:0000313" key="3">
    <source>
        <dbReference type="EMBL" id="TVZ03650.1"/>
    </source>
</evidence>
<gene>
    <name evidence="3" type="ORF">EAS64_21525</name>
</gene>
<feature type="compositionally biased region" description="Low complexity" evidence="1">
    <location>
        <begin position="175"/>
        <end position="190"/>
    </location>
</feature>
<dbReference type="AlphaFoldDB" id="A0A6P2BXM4"/>
<feature type="chain" id="PRO_5039685895" description="Lipoprotein with Yx(FWY)xxD motif" evidence="2">
    <location>
        <begin position="22"/>
        <end position="198"/>
    </location>
</feature>
<organism evidence="3 4">
    <name type="scientific">Trebonia kvetii</name>
    <dbReference type="NCBI Taxonomy" id="2480626"/>
    <lineage>
        <taxon>Bacteria</taxon>
        <taxon>Bacillati</taxon>
        <taxon>Actinomycetota</taxon>
        <taxon>Actinomycetes</taxon>
        <taxon>Streptosporangiales</taxon>
        <taxon>Treboniaceae</taxon>
        <taxon>Trebonia</taxon>
    </lineage>
</organism>
<keyword evidence="4" id="KW-1185">Reference proteome</keyword>
<accession>A0A6P2BXM4</accession>
<dbReference type="OrthoDB" id="597632at2"/>
<dbReference type="PANTHER" id="PTHR39335:SF1">
    <property type="entry name" value="BLL4220 PROTEIN"/>
    <property type="match status" value="1"/>
</dbReference>